<organism evidence="1">
    <name type="scientific">Lepeophtheirus salmonis</name>
    <name type="common">Salmon louse</name>
    <name type="synonym">Caligus salmonis</name>
    <dbReference type="NCBI Taxonomy" id="72036"/>
    <lineage>
        <taxon>Eukaryota</taxon>
        <taxon>Metazoa</taxon>
        <taxon>Ecdysozoa</taxon>
        <taxon>Arthropoda</taxon>
        <taxon>Crustacea</taxon>
        <taxon>Multicrustacea</taxon>
        <taxon>Hexanauplia</taxon>
        <taxon>Copepoda</taxon>
        <taxon>Siphonostomatoida</taxon>
        <taxon>Caligidae</taxon>
        <taxon>Lepeophtheirus</taxon>
    </lineage>
</organism>
<dbReference type="EMBL" id="HACA01000594">
    <property type="protein sequence ID" value="CDW17955.1"/>
    <property type="molecule type" value="Transcribed_RNA"/>
</dbReference>
<name>A0A0K2SWS1_LEPSM</name>
<protein>
    <submittedName>
        <fullName evidence="1">Uncharacterized protein</fullName>
    </submittedName>
</protein>
<evidence type="ECO:0000313" key="1">
    <source>
        <dbReference type="EMBL" id="CDW17955.1"/>
    </source>
</evidence>
<sequence length="44" mass="5155">MTYELERSEEALLYVISGYIARSQTSTLGANKSKRYLFSNRFLF</sequence>
<proteinExistence type="predicted"/>
<reference evidence="1" key="1">
    <citation type="submission" date="2014-05" db="EMBL/GenBank/DDBJ databases">
        <authorList>
            <person name="Chronopoulou M."/>
        </authorList>
    </citation>
    <scope>NUCLEOTIDE SEQUENCE</scope>
    <source>
        <tissue evidence="1">Whole organism</tissue>
    </source>
</reference>
<accession>A0A0K2SWS1</accession>
<dbReference type="AlphaFoldDB" id="A0A0K2SWS1"/>